<feature type="domain" description="Solute-binding protein family 3/N-terminal" evidence="3">
    <location>
        <begin position="29"/>
        <end position="259"/>
    </location>
</feature>
<accession>A0ABU1YUV6</accession>
<dbReference type="Gene3D" id="3.40.190.10">
    <property type="entry name" value="Periplasmic binding protein-like II"/>
    <property type="match status" value="2"/>
</dbReference>
<keyword evidence="1 2" id="KW-0732">Signal</keyword>
<dbReference type="SMART" id="SM00062">
    <property type="entry name" value="PBPb"/>
    <property type="match status" value="1"/>
</dbReference>
<feature type="chain" id="PRO_5047375610" evidence="2">
    <location>
        <begin position="23"/>
        <end position="266"/>
    </location>
</feature>
<reference evidence="4 5" key="1">
    <citation type="submission" date="2023-07" db="EMBL/GenBank/DDBJ databases">
        <title>Sorghum-associated microbial communities from plants grown in Nebraska, USA.</title>
        <authorList>
            <person name="Schachtman D."/>
        </authorList>
    </citation>
    <scope>NUCLEOTIDE SEQUENCE [LARGE SCALE GENOMIC DNA]</scope>
    <source>
        <strain evidence="4 5">BE314</strain>
    </source>
</reference>
<proteinExistence type="predicted"/>
<dbReference type="RefSeq" id="WP_310272182.1">
    <property type="nucleotide sequence ID" value="NZ_JAVDXU010000005.1"/>
</dbReference>
<gene>
    <name evidence="4" type="ORF">J2X20_005337</name>
</gene>
<evidence type="ECO:0000256" key="2">
    <source>
        <dbReference type="SAM" id="SignalP"/>
    </source>
</evidence>
<dbReference type="SUPFAM" id="SSF53850">
    <property type="entry name" value="Periplasmic binding protein-like II"/>
    <property type="match status" value="1"/>
</dbReference>
<evidence type="ECO:0000259" key="3">
    <source>
        <dbReference type="SMART" id="SM00062"/>
    </source>
</evidence>
<evidence type="ECO:0000256" key="1">
    <source>
        <dbReference type="ARBA" id="ARBA00022729"/>
    </source>
</evidence>
<evidence type="ECO:0000313" key="4">
    <source>
        <dbReference type="EMBL" id="MDR7272654.1"/>
    </source>
</evidence>
<organism evidence="4 5">
    <name type="scientific">Roseateles saccharophilus</name>
    <name type="common">Pseudomonas saccharophila</name>
    <dbReference type="NCBI Taxonomy" id="304"/>
    <lineage>
        <taxon>Bacteria</taxon>
        <taxon>Pseudomonadati</taxon>
        <taxon>Pseudomonadota</taxon>
        <taxon>Betaproteobacteria</taxon>
        <taxon>Burkholderiales</taxon>
        <taxon>Sphaerotilaceae</taxon>
        <taxon>Roseateles</taxon>
    </lineage>
</organism>
<protein>
    <submittedName>
        <fullName evidence="4">Polar amino acid transport system substrate-binding protein</fullName>
    </submittedName>
</protein>
<evidence type="ECO:0000313" key="5">
    <source>
        <dbReference type="Proteomes" id="UP001180453"/>
    </source>
</evidence>
<dbReference type="Pfam" id="PF00497">
    <property type="entry name" value="SBP_bac_3"/>
    <property type="match status" value="1"/>
</dbReference>
<comment type="caution">
    <text evidence="4">The sequence shown here is derived from an EMBL/GenBank/DDBJ whole genome shotgun (WGS) entry which is preliminary data.</text>
</comment>
<dbReference type="Proteomes" id="UP001180453">
    <property type="component" value="Unassembled WGS sequence"/>
</dbReference>
<dbReference type="EMBL" id="JAVDXU010000005">
    <property type="protein sequence ID" value="MDR7272654.1"/>
    <property type="molecule type" value="Genomic_DNA"/>
</dbReference>
<keyword evidence="5" id="KW-1185">Reference proteome</keyword>
<feature type="signal peptide" evidence="2">
    <location>
        <begin position="1"/>
        <end position="22"/>
    </location>
</feature>
<dbReference type="PANTHER" id="PTHR35936">
    <property type="entry name" value="MEMBRANE-BOUND LYTIC MUREIN TRANSGLYCOSYLASE F"/>
    <property type="match status" value="1"/>
</dbReference>
<dbReference type="PANTHER" id="PTHR35936:SF19">
    <property type="entry name" value="AMINO-ACID-BINDING PROTEIN YXEM-RELATED"/>
    <property type="match status" value="1"/>
</dbReference>
<sequence length="266" mass="29142">MGNVRMWIAAACLAAGGAQALAQSAACGPYRVALYEYGSLAFRRAGLSPAGIDVDIVDEVARRTGCRFETFVDSRVRTWTDLAQGALDMTVSAIETEERKGFARFVIYMSGRNRLLVRSGLPYPVNTLQAFAERSELRLAVVKGFRHGPQWDDWIAKLRQQGRVDEYADAKAAARLVALGRDAALLSEPVVWGRILADSKLDGRVDIIDAFPGDNYAAGFALSRARVREDDTRKIQDAIAAMRADGTLYKIFSAHLPRAEALSSMP</sequence>
<dbReference type="InterPro" id="IPR001638">
    <property type="entry name" value="Solute-binding_3/MltF_N"/>
</dbReference>
<name>A0ABU1YUV6_ROSSA</name>